<accession>A0A1H1G5S0</accession>
<dbReference type="OrthoDB" id="4774484at2"/>
<gene>
    <name evidence="2" type="ORF">SAMN04489765_3124</name>
</gene>
<dbReference type="EMBL" id="FNLF01000002">
    <property type="protein sequence ID" value="SDR08483.1"/>
    <property type="molecule type" value="Genomic_DNA"/>
</dbReference>
<evidence type="ECO:0000256" key="1">
    <source>
        <dbReference type="SAM" id="MobiDB-lite"/>
    </source>
</evidence>
<sequence>MSRRVQRRDRFGRFAGAGSKVASSTKAATANAGKKATGAVSNAYVKGSFEKHLTVGQGGDYKGVKIGAEFRSPAGRGVLVKGIVGVHGRPDRRVDVTPSLDKAQRKLTVTARANPARRSAAAGTKVRR</sequence>
<proteinExistence type="predicted"/>
<reference evidence="3" key="1">
    <citation type="submission" date="2016-10" db="EMBL/GenBank/DDBJ databases">
        <authorList>
            <person name="Varghese N."/>
            <person name="Submissions S."/>
        </authorList>
    </citation>
    <scope>NUCLEOTIDE SEQUENCE [LARGE SCALE GENOMIC DNA]</scope>
    <source>
        <strain evidence="3">DSM 44142</strain>
    </source>
</reference>
<organism evidence="2 3">
    <name type="scientific">Tsukamurella pulmonis</name>
    <dbReference type="NCBI Taxonomy" id="47312"/>
    <lineage>
        <taxon>Bacteria</taxon>
        <taxon>Bacillati</taxon>
        <taxon>Actinomycetota</taxon>
        <taxon>Actinomycetes</taxon>
        <taxon>Mycobacteriales</taxon>
        <taxon>Tsukamurellaceae</taxon>
        <taxon>Tsukamurella</taxon>
    </lineage>
</organism>
<feature type="compositionally biased region" description="Low complexity" evidence="1">
    <location>
        <begin position="13"/>
        <end position="37"/>
    </location>
</feature>
<dbReference type="Proteomes" id="UP000183053">
    <property type="component" value="Unassembled WGS sequence"/>
</dbReference>
<dbReference type="AlphaFoldDB" id="A0A1H1G5S0"/>
<feature type="region of interest" description="Disordered" evidence="1">
    <location>
        <begin position="1"/>
        <end position="37"/>
    </location>
</feature>
<evidence type="ECO:0000313" key="2">
    <source>
        <dbReference type="EMBL" id="SDR08483.1"/>
    </source>
</evidence>
<evidence type="ECO:0000313" key="3">
    <source>
        <dbReference type="Proteomes" id="UP000183053"/>
    </source>
</evidence>
<protein>
    <submittedName>
        <fullName evidence="2">Uncharacterized protein</fullName>
    </submittedName>
</protein>
<keyword evidence="3" id="KW-1185">Reference proteome</keyword>
<dbReference type="RefSeq" id="WP_068568812.1">
    <property type="nucleotide sequence ID" value="NZ_FNLF01000002.1"/>
</dbReference>
<name>A0A1H1G5S0_9ACTN</name>